<keyword evidence="5" id="KW-0597">Phosphoprotein</keyword>
<evidence type="ECO:0000256" key="11">
    <source>
        <dbReference type="ARBA" id="ARBA00023145"/>
    </source>
</evidence>
<dbReference type="InterPro" id="IPR011600">
    <property type="entry name" value="Pept_C14_caspase"/>
</dbReference>
<keyword evidence="11" id="KW-0865">Zymogen</keyword>
<comment type="subcellular location">
    <subcellularLocation>
        <location evidence="2">Cytoplasm</location>
    </subcellularLocation>
    <subcellularLocation>
        <location evidence="1">Nucleus</location>
    </subcellularLocation>
</comment>
<evidence type="ECO:0000256" key="6">
    <source>
        <dbReference type="ARBA" id="ARBA00022670"/>
    </source>
</evidence>
<feature type="active site" evidence="16">
    <location>
        <position position="328"/>
    </location>
</feature>
<name>W5U0I9_OPLFA</name>
<dbReference type="PANTHER" id="PTHR48169:SF7">
    <property type="entry name" value="CASPASE 10"/>
    <property type="match status" value="1"/>
</dbReference>
<proteinExistence type="evidence at transcript level"/>
<evidence type="ECO:0000256" key="2">
    <source>
        <dbReference type="ARBA" id="ARBA00004496"/>
    </source>
</evidence>
<dbReference type="GO" id="GO:0005737">
    <property type="term" value="C:cytoplasm"/>
    <property type="evidence" value="ECO:0007669"/>
    <property type="project" value="UniProtKB-SubCell"/>
</dbReference>
<dbReference type="EC" id="3.4.22.61" evidence="14"/>
<evidence type="ECO:0000259" key="21">
    <source>
        <dbReference type="PROSITE" id="PS50208"/>
    </source>
</evidence>
<keyword evidence="9" id="KW-0378">Hydrolase</keyword>
<dbReference type="CDD" id="cd08334">
    <property type="entry name" value="DED_Caspase_8_10_r2"/>
    <property type="match status" value="1"/>
</dbReference>
<keyword evidence="12" id="KW-0539">Nucleus</keyword>
<feature type="domain" description="DED" evidence="19">
    <location>
        <begin position="1"/>
        <end position="77"/>
    </location>
</feature>
<dbReference type="FunFam" id="3.40.50.1460:FF:000008">
    <property type="entry name" value="caspase-8 isoform X1"/>
    <property type="match status" value="1"/>
</dbReference>
<evidence type="ECO:0000256" key="5">
    <source>
        <dbReference type="ARBA" id="ARBA00022553"/>
    </source>
</evidence>
<dbReference type="SMART" id="SM00031">
    <property type="entry name" value="DED"/>
    <property type="match status" value="2"/>
</dbReference>
<dbReference type="InterPro" id="IPR011029">
    <property type="entry name" value="DEATH-like_dom_sf"/>
</dbReference>
<keyword evidence="4" id="KW-0963">Cytoplasm</keyword>
<comment type="similarity">
    <text evidence="3 17">Belongs to the peptidase C14A family.</text>
</comment>
<dbReference type="InterPro" id="IPR001875">
    <property type="entry name" value="DED_dom"/>
</dbReference>
<evidence type="ECO:0000256" key="18">
    <source>
        <dbReference type="SAM" id="MobiDB-lite"/>
    </source>
</evidence>
<dbReference type="Pfam" id="PF01335">
    <property type="entry name" value="DED"/>
    <property type="match status" value="2"/>
</dbReference>
<dbReference type="InterPro" id="IPR029030">
    <property type="entry name" value="Caspase-like_dom_sf"/>
</dbReference>
<dbReference type="GO" id="GO:0032991">
    <property type="term" value="C:protein-containing complex"/>
    <property type="evidence" value="ECO:0007669"/>
    <property type="project" value="UniProtKB-ARBA"/>
</dbReference>
<dbReference type="CDD" id="cd00032">
    <property type="entry name" value="CASc"/>
    <property type="match status" value="1"/>
</dbReference>
<reference evidence="22" key="1">
    <citation type="journal article" date="2014" name="Fish Shellfish Immunol.">
        <title>Gene expression of pro- and anti-apoptotic proteins in rock bream (Oplegnathus fasciatus) infected with megalocytivirus (family Iridoviridae).</title>
        <authorList>
            <person name="Jung M.H."/>
            <person name="Nikapitiya C."/>
            <person name="Lee J."/>
            <person name="Oh M.J."/>
            <person name="Jung S.J."/>
        </authorList>
    </citation>
    <scope>NUCLEOTIDE SEQUENCE</scope>
</reference>
<keyword evidence="6" id="KW-0645">Protease</keyword>
<evidence type="ECO:0000256" key="4">
    <source>
        <dbReference type="ARBA" id="ARBA00022490"/>
    </source>
</evidence>
<dbReference type="GO" id="GO:0051604">
    <property type="term" value="P:protein maturation"/>
    <property type="evidence" value="ECO:0007669"/>
    <property type="project" value="UniProtKB-ARBA"/>
</dbReference>
<dbReference type="CDD" id="cd08792">
    <property type="entry name" value="DED_Caspase_8_10_r1"/>
    <property type="match status" value="1"/>
</dbReference>
<protein>
    <recommendedName>
        <fullName evidence="15">Caspase-8</fullName>
        <ecNumber evidence="14">3.4.22.61</ecNumber>
    </recommendedName>
</protein>
<evidence type="ECO:0000256" key="14">
    <source>
        <dbReference type="ARBA" id="ARBA00066479"/>
    </source>
</evidence>
<feature type="active site" evidence="16">
    <location>
        <position position="371"/>
    </location>
</feature>
<dbReference type="Gene3D" id="1.10.533.10">
    <property type="entry name" value="Death Domain, Fas"/>
    <property type="match status" value="2"/>
</dbReference>
<evidence type="ECO:0000256" key="7">
    <source>
        <dbReference type="ARBA" id="ARBA00022703"/>
    </source>
</evidence>
<dbReference type="SUPFAM" id="SSF47986">
    <property type="entry name" value="DEATH domain"/>
    <property type="match status" value="2"/>
</dbReference>
<comment type="catalytic activity">
    <reaction evidence="13">
        <text>Strict requirement for Asp at position P1 and has a preferred cleavage sequence of (Leu/Asp/Val)-Glu-Thr-Asp-|-(Gly/Ser/Ala).</text>
        <dbReference type="EC" id="3.4.22.61"/>
    </reaction>
</comment>
<evidence type="ECO:0000256" key="13">
    <source>
        <dbReference type="ARBA" id="ARBA00051626"/>
    </source>
</evidence>
<dbReference type="Pfam" id="PF00656">
    <property type="entry name" value="Peptidase_C14"/>
    <property type="match status" value="1"/>
</dbReference>
<dbReference type="GO" id="GO:0005634">
    <property type="term" value="C:nucleus"/>
    <property type="evidence" value="ECO:0007669"/>
    <property type="project" value="UniProtKB-SubCell"/>
</dbReference>
<sequence>MDRLKLSRIDEELDSSEVAALCFLCREVVNSKRLEGIRDAKELFLRLEEKGLLENDFFLSQLLQTIRRADLLNLLETDSRRPEETDANPGLSDYRVMLYRIYEDMTEENFEKMKFLLSSKLFKRQTQTSNTALDLFVEMEKTGLLSNTNLHELHAVLQELDQQLASTVRRYMQGVTQRPQPRLPSHVSMDYQRVNNTPQPPILSISETAPSYEGQSVCSDAEPSTKPSSLPSTKPSSLPDETEYYALTHKPRGVCVVINNEKFLGAQLRDRAGTQEDEKVLREVFTHLGFTVVVHNNLTAGAMRHELKELGRGNFSDHDALVVCVLSHGEKGCVFGTDEQQVFLREVTQPFTSGRAPTLAGKPKLFFIQACQGSDYQRGSMPCPPRPRLEEDRESSLEEDAGPVRGDTVPWGADFLLGMATVPECKSFRNTVTGSIYIQELCTQLMRSAQSLEKDDILTVLTRVNREVSKRDCLTYKQMPEPKYTLTKKLVLKCV</sequence>
<dbReference type="InterPro" id="IPR002138">
    <property type="entry name" value="Pept_C14_p10"/>
</dbReference>
<evidence type="ECO:0000313" key="22">
    <source>
        <dbReference type="EMBL" id="AHH30803.1"/>
    </source>
</evidence>
<dbReference type="GO" id="GO:0005886">
    <property type="term" value="C:plasma membrane"/>
    <property type="evidence" value="ECO:0007669"/>
    <property type="project" value="UniProtKB-ARBA"/>
</dbReference>
<dbReference type="InterPro" id="IPR001309">
    <property type="entry name" value="Pept_C14_p20"/>
</dbReference>
<dbReference type="PRINTS" id="PR00376">
    <property type="entry name" value="IL1BCENZYME"/>
</dbReference>
<evidence type="ECO:0000256" key="10">
    <source>
        <dbReference type="ARBA" id="ARBA00022807"/>
    </source>
</evidence>
<evidence type="ECO:0000256" key="16">
    <source>
        <dbReference type="PIRSR" id="PIRSR038001-1"/>
    </source>
</evidence>
<dbReference type="GO" id="GO:0006508">
    <property type="term" value="P:proteolysis"/>
    <property type="evidence" value="ECO:0007669"/>
    <property type="project" value="UniProtKB-KW"/>
</dbReference>
<dbReference type="InterPro" id="IPR033139">
    <property type="entry name" value="Caspase_cys_AS"/>
</dbReference>
<feature type="region of interest" description="Disordered" evidence="18">
    <location>
        <begin position="213"/>
        <end position="240"/>
    </location>
</feature>
<dbReference type="FunFam" id="1.10.533.10:FF:000016">
    <property type="entry name" value="CASP8 and FADD-like apoptosis regulator"/>
    <property type="match status" value="1"/>
</dbReference>
<evidence type="ECO:0000256" key="17">
    <source>
        <dbReference type="RuleBase" id="RU003971"/>
    </source>
</evidence>
<dbReference type="PROSITE" id="PS50168">
    <property type="entry name" value="DED"/>
    <property type="match status" value="2"/>
</dbReference>
<organism evidence="22">
    <name type="scientific">Oplegnathus fasciatus</name>
    <name type="common">Barred knifejaw</name>
    <name type="synonym">Scaradon fasciatus</name>
    <dbReference type="NCBI Taxonomy" id="163134"/>
    <lineage>
        <taxon>Eukaryota</taxon>
        <taxon>Metazoa</taxon>
        <taxon>Chordata</taxon>
        <taxon>Craniata</taxon>
        <taxon>Vertebrata</taxon>
        <taxon>Euteleostomi</taxon>
        <taxon>Actinopterygii</taxon>
        <taxon>Neopterygii</taxon>
        <taxon>Teleostei</taxon>
        <taxon>Neoteleostei</taxon>
        <taxon>Acanthomorphata</taxon>
        <taxon>Eupercaria</taxon>
        <taxon>Centrarchiformes</taxon>
        <taxon>Terapontoidei</taxon>
        <taxon>Oplegnathidae</taxon>
        <taxon>Oplegnathus</taxon>
    </lineage>
</organism>
<feature type="domain" description="Caspase family p10" evidence="20">
    <location>
        <begin position="409"/>
        <end position="492"/>
    </location>
</feature>
<dbReference type="PROSITE" id="PS50208">
    <property type="entry name" value="CASPASE_P20"/>
    <property type="match status" value="1"/>
</dbReference>
<evidence type="ECO:0000256" key="1">
    <source>
        <dbReference type="ARBA" id="ARBA00004123"/>
    </source>
</evidence>
<dbReference type="GO" id="GO:0004197">
    <property type="term" value="F:cysteine-type endopeptidase activity"/>
    <property type="evidence" value="ECO:0007669"/>
    <property type="project" value="InterPro"/>
</dbReference>
<dbReference type="Gene3D" id="3.40.50.1460">
    <property type="match status" value="1"/>
</dbReference>
<evidence type="ECO:0000256" key="8">
    <source>
        <dbReference type="ARBA" id="ARBA00022737"/>
    </source>
</evidence>
<evidence type="ECO:0000256" key="15">
    <source>
        <dbReference type="ARBA" id="ARBA00068172"/>
    </source>
</evidence>
<feature type="compositionally biased region" description="Basic and acidic residues" evidence="18">
    <location>
        <begin position="387"/>
        <end position="396"/>
    </location>
</feature>
<dbReference type="PROSITE" id="PS50207">
    <property type="entry name" value="CASPASE_P10"/>
    <property type="match status" value="1"/>
</dbReference>
<dbReference type="SMART" id="SM00115">
    <property type="entry name" value="CASc"/>
    <property type="match status" value="1"/>
</dbReference>
<keyword evidence="7" id="KW-0053">Apoptosis</keyword>
<evidence type="ECO:0000259" key="20">
    <source>
        <dbReference type="PROSITE" id="PS50207"/>
    </source>
</evidence>
<feature type="region of interest" description="Disordered" evidence="18">
    <location>
        <begin position="377"/>
        <end position="403"/>
    </location>
</feature>
<dbReference type="PANTHER" id="PTHR48169">
    <property type="entry name" value="DED DOMAIN-CONTAINING PROTEIN"/>
    <property type="match status" value="1"/>
</dbReference>
<keyword evidence="8" id="KW-0677">Repeat</keyword>
<evidence type="ECO:0000256" key="3">
    <source>
        <dbReference type="ARBA" id="ARBA00010134"/>
    </source>
</evidence>
<feature type="domain" description="DED" evidence="19">
    <location>
        <begin position="93"/>
        <end position="170"/>
    </location>
</feature>
<dbReference type="AlphaFoldDB" id="W5U0I9"/>
<dbReference type="GO" id="GO:0043065">
    <property type="term" value="P:positive regulation of apoptotic process"/>
    <property type="evidence" value="ECO:0007669"/>
    <property type="project" value="UniProtKB-ARBA"/>
</dbReference>
<dbReference type="PROSITE" id="PS01122">
    <property type="entry name" value="CASPASE_CYS"/>
    <property type="match status" value="1"/>
</dbReference>
<evidence type="ECO:0000259" key="19">
    <source>
        <dbReference type="PROSITE" id="PS50168"/>
    </source>
</evidence>
<evidence type="ECO:0000256" key="12">
    <source>
        <dbReference type="ARBA" id="ARBA00023242"/>
    </source>
</evidence>
<dbReference type="SUPFAM" id="SSF52129">
    <property type="entry name" value="Caspase-like"/>
    <property type="match status" value="1"/>
</dbReference>
<keyword evidence="10" id="KW-0788">Thiol protease</keyword>
<feature type="domain" description="Caspase family p20" evidence="21">
    <location>
        <begin position="251"/>
        <end position="375"/>
    </location>
</feature>
<dbReference type="EMBL" id="KF501039">
    <property type="protein sequence ID" value="AHH30803.1"/>
    <property type="molecule type" value="mRNA"/>
</dbReference>
<dbReference type="InterPro" id="IPR015917">
    <property type="entry name" value="Pept_C14A"/>
</dbReference>
<feature type="compositionally biased region" description="Low complexity" evidence="18">
    <location>
        <begin position="224"/>
        <end position="239"/>
    </location>
</feature>
<evidence type="ECO:0000256" key="9">
    <source>
        <dbReference type="ARBA" id="ARBA00022801"/>
    </source>
</evidence>
<accession>W5U0I9</accession>
<dbReference type="GO" id="GO:0006915">
    <property type="term" value="P:apoptotic process"/>
    <property type="evidence" value="ECO:0007669"/>
    <property type="project" value="UniProtKB-KW"/>
</dbReference>